<dbReference type="PANTHER" id="PTHR43677">
    <property type="entry name" value="SHORT-CHAIN DEHYDROGENASE/REDUCTASE"/>
    <property type="match status" value="1"/>
</dbReference>
<evidence type="ECO:0000259" key="1">
    <source>
        <dbReference type="SMART" id="SM00829"/>
    </source>
</evidence>
<evidence type="ECO:0000313" key="3">
    <source>
        <dbReference type="Proteomes" id="UP000236723"/>
    </source>
</evidence>
<dbReference type="InterPro" id="IPR013149">
    <property type="entry name" value="ADH-like_C"/>
</dbReference>
<dbReference type="RefSeq" id="WP_103938404.1">
    <property type="nucleotide sequence ID" value="NZ_FNVO01000005.1"/>
</dbReference>
<dbReference type="GO" id="GO:0016491">
    <property type="term" value="F:oxidoreductase activity"/>
    <property type="evidence" value="ECO:0007669"/>
    <property type="project" value="InterPro"/>
</dbReference>
<dbReference type="InterPro" id="IPR020843">
    <property type="entry name" value="ER"/>
</dbReference>
<dbReference type="EMBL" id="FNVO01000005">
    <property type="protein sequence ID" value="SEG48165.1"/>
    <property type="molecule type" value="Genomic_DNA"/>
</dbReference>
<dbReference type="Gene3D" id="3.90.180.10">
    <property type="entry name" value="Medium-chain alcohol dehydrogenases, catalytic domain"/>
    <property type="match status" value="1"/>
</dbReference>
<dbReference type="SMART" id="SM00829">
    <property type="entry name" value="PKS_ER"/>
    <property type="match status" value="1"/>
</dbReference>
<dbReference type="InterPro" id="IPR013154">
    <property type="entry name" value="ADH-like_N"/>
</dbReference>
<dbReference type="InterPro" id="IPR011032">
    <property type="entry name" value="GroES-like_sf"/>
</dbReference>
<dbReference type="InterPro" id="IPR036291">
    <property type="entry name" value="NAD(P)-bd_dom_sf"/>
</dbReference>
<gene>
    <name evidence="2" type="ORF">SAMN04489712_105460</name>
</gene>
<dbReference type="Pfam" id="PF00107">
    <property type="entry name" value="ADH_zinc_N"/>
    <property type="match status" value="1"/>
</dbReference>
<accession>A0A1H6AJH8</accession>
<name>A0A1H6AJH8_9ACTN</name>
<dbReference type="Pfam" id="PF08240">
    <property type="entry name" value="ADH_N"/>
    <property type="match status" value="1"/>
</dbReference>
<dbReference type="Gene3D" id="3.40.50.720">
    <property type="entry name" value="NAD(P)-binding Rossmann-like Domain"/>
    <property type="match status" value="1"/>
</dbReference>
<dbReference type="OrthoDB" id="4190732at2"/>
<feature type="domain" description="Enoyl reductase (ER)" evidence="1">
    <location>
        <begin position="11"/>
        <end position="324"/>
    </location>
</feature>
<dbReference type="Proteomes" id="UP000236723">
    <property type="component" value="Unassembled WGS sequence"/>
</dbReference>
<dbReference type="SUPFAM" id="SSF50129">
    <property type="entry name" value="GroES-like"/>
    <property type="match status" value="1"/>
</dbReference>
<dbReference type="SUPFAM" id="SSF51735">
    <property type="entry name" value="NAD(P)-binding Rossmann-fold domains"/>
    <property type="match status" value="1"/>
</dbReference>
<sequence length="326" mass="34650">MRAWLVETLGEPHEVLDLRDRPAPRPGAGEVVLDVAACSLNFPDVLLCRGAYQQRPDLPFTPGLEAAGTVLEVGPGVTGVAPGMRAIAIPQLPSGALAERIVVSAQHIYPIKDSLPLDLVSCLFGTYQTAHFALHRRARIEPGETLLVHAGAGGVGSAAIQLGVAAGARVIATAGSAEKVEICRRLGAEVAIDYNSEDFVSRTLEATDGRGADLIVDPVGGSVLSNSIKCTAWEGRVIVAGFAGGEIPSIAANRILMRNISLVGLHWGPYVQRDPELVRDTLTELLDLLDQGRIRPLVDRRPFEAAPEALEDLAHRRTSGKVVIVR</sequence>
<dbReference type="CDD" id="cd08241">
    <property type="entry name" value="QOR1"/>
    <property type="match status" value="1"/>
</dbReference>
<reference evidence="3" key="1">
    <citation type="submission" date="2016-10" db="EMBL/GenBank/DDBJ databases">
        <authorList>
            <person name="Varghese N."/>
            <person name="Submissions S."/>
        </authorList>
    </citation>
    <scope>NUCLEOTIDE SEQUENCE [LARGE SCALE GENOMIC DNA]</scope>
    <source>
        <strain evidence="3">DSM 43163</strain>
    </source>
</reference>
<dbReference type="AlphaFoldDB" id="A0A1H6AJH8"/>
<dbReference type="InterPro" id="IPR051397">
    <property type="entry name" value="Zn-ADH-like_protein"/>
</dbReference>
<protein>
    <submittedName>
        <fullName evidence="2">NADPH2:quinone reductase</fullName>
    </submittedName>
</protein>
<organism evidence="2 3">
    <name type="scientific">Thermomonospora echinospora</name>
    <dbReference type="NCBI Taxonomy" id="1992"/>
    <lineage>
        <taxon>Bacteria</taxon>
        <taxon>Bacillati</taxon>
        <taxon>Actinomycetota</taxon>
        <taxon>Actinomycetes</taxon>
        <taxon>Streptosporangiales</taxon>
        <taxon>Thermomonosporaceae</taxon>
        <taxon>Thermomonospora</taxon>
    </lineage>
</organism>
<dbReference type="PANTHER" id="PTHR43677:SF4">
    <property type="entry name" value="QUINONE OXIDOREDUCTASE-LIKE PROTEIN 2"/>
    <property type="match status" value="1"/>
</dbReference>
<evidence type="ECO:0000313" key="2">
    <source>
        <dbReference type="EMBL" id="SEG48165.1"/>
    </source>
</evidence>
<proteinExistence type="predicted"/>
<keyword evidence="3" id="KW-1185">Reference proteome</keyword>